<sequence>MRKLLKWIWHSTRTGLLLLKEGLLDGAVEFLDGEIVSARSGAGFPDIGTILLENKVINIEQLLQAADRQRRAERPAPLGRTLMEMGCAEETDIQKAMRLQVDQVIESLLALNKGCFEFHAARTSRDDITQNVSEVIREADVRRMFTS</sequence>
<dbReference type="AlphaFoldDB" id="A0A8J7C278"/>
<dbReference type="Pfam" id="PF14332">
    <property type="entry name" value="DUF4388"/>
    <property type="match status" value="1"/>
</dbReference>
<dbReference type="EMBL" id="JACXWD010000007">
    <property type="protein sequence ID" value="MBD3867171.1"/>
    <property type="molecule type" value="Genomic_DNA"/>
</dbReference>
<accession>A0A8J7C278</accession>
<evidence type="ECO:0000313" key="3">
    <source>
        <dbReference type="Proteomes" id="UP000648239"/>
    </source>
</evidence>
<dbReference type="InterPro" id="IPR025497">
    <property type="entry name" value="PatA-like_N"/>
</dbReference>
<name>A0A8J7C278_9BACT</name>
<evidence type="ECO:0000259" key="1">
    <source>
        <dbReference type="Pfam" id="PF14332"/>
    </source>
</evidence>
<gene>
    <name evidence="2" type="ORF">IFK94_03515</name>
</gene>
<evidence type="ECO:0000313" key="2">
    <source>
        <dbReference type="EMBL" id="MBD3867171.1"/>
    </source>
</evidence>
<comment type="caution">
    <text evidence="2">The sequence shown here is derived from an EMBL/GenBank/DDBJ whole genome shotgun (WGS) entry which is preliminary data.</text>
</comment>
<dbReference type="InterPro" id="IPR037257">
    <property type="entry name" value="T2SS_E_N_sf"/>
</dbReference>
<feature type="domain" description="PatA-like N-terminal" evidence="1">
    <location>
        <begin position="3"/>
        <end position="139"/>
    </location>
</feature>
<reference evidence="2 3" key="1">
    <citation type="submission" date="2020-08" db="EMBL/GenBank/DDBJ databases">
        <title>Acidobacteriota in marine sediments use diverse sulfur dissimilation pathways.</title>
        <authorList>
            <person name="Wasmund K."/>
        </authorList>
    </citation>
    <scope>NUCLEOTIDE SEQUENCE [LARGE SCALE GENOMIC DNA]</scope>
    <source>
        <strain evidence="2">MAG AM4</strain>
    </source>
</reference>
<protein>
    <submittedName>
        <fullName evidence="2">DUF4388 domain-containing protein</fullName>
    </submittedName>
</protein>
<organism evidence="2 3">
    <name type="scientific">Candidatus Polarisedimenticola svalbardensis</name>
    <dbReference type="NCBI Taxonomy" id="2886004"/>
    <lineage>
        <taxon>Bacteria</taxon>
        <taxon>Pseudomonadati</taxon>
        <taxon>Acidobacteriota</taxon>
        <taxon>Candidatus Polarisedimenticolia</taxon>
        <taxon>Candidatus Polarisedimenticolales</taxon>
        <taxon>Candidatus Polarisedimenticolaceae</taxon>
        <taxon>Candidatus Polarisedimenticola</taxon>
    </lineage>
</organism>
<dbReference type="SUPFAM" id="SSF160246">
    <property type="entry name" value="EspE N-terminal domain-like"/>
    <property type="match status" value="1"/>
</dbReference>
<dbReference type="Proteomes" id="UP000648239">
    <property type="component" value="Unassembled WGS sequence"/>
</dbReference>
<proteinExistence type="predicted"/>